<dbReference type="InterPro" id="IPR008197">
    <property type="entry name" value="WAP_dom"/>
</dbReference>
<gene>
    <name evidence="2" type="ORF">GDO54_008257</name>
</gene>
<dbReference type="AlphaFoldDB" id="A0AAV3AR66"/>
<keyword evidence="3" id="KW-1185">Reference proteome</keyword>
<reference evidence="2" key="1">
    <citation type="thesis" date="2020" institute="ProQuest LLC" country="789 East Eisenhower Parkway, Ann Arbor, MI, USA">
        <title>Comparative Genomics and Chromosome Evolution.</title>
        <authorList>
            <person name="Mudd A.B."/>
        </authorList>
    </citation>
    <scope>NUCLEOTIDE SEQUENCE</scope>
    <source>
        <strain evidence="2">1538</strain>
        <tissue evidence="2">Blood</tissue>
    </source>
</reference>
<dbReference type="GO" id="GO:0004867">
    <property type="term" value="F:serine-type endopeptidase inhibitor activity"/>
    <property type="evidence" value="ECO:0007669"/>
    <property type="project" value="TreeGrafter"/>
</dbReference>
<dbReference type="GO" id="GO:0045087">
    <property type="term" value="P:innate immune response"/>
    <property type="evidence" value="ECO:0007669"/>
    <property type="project" value="TreeGrafter"/>
</dbReference>
<dbReference type="PROSITE" id="PS51390">
    <property type="entry name" value="WAP"/>
    <property type="match status" value="2"/>
</dbReference>
<evidence type="ECO:0000313" key="2">
    <source>
        <dbReference type="EMBL" id="DBA27798.1"/>
    </source>
</evidence>
<evidence type="ECO:0000313" key="3">
    <source>
        <dbReference type="Proteomes" id="UP001181693"/>
    </source>
</evidence>
<organism evidence="2 3">
    <name type="scientific">Pyxicephalus adspersus</name>
    <name type="common">African bullfrog</name>
    <dbReference type="NCBI Taxonomy" id="30357"/>
    <lineage>
        <taxon>Eukaryota</taxon>
        <taxon>Metazoa</taxon>
        <taxon>Chordata</taxon>
        <taxon>Craniata</taxon>
        <taxon>Vertebrata</taxon>
        <taxon>Euteleostomi</taxon>
        <taxon>Amphibia</taxon>
        <taxon>Batrachia</taxon>
        <taxon>Anura</taxon>
        <taxon>Neobatrachia</taxon>
        <taxon>Ranoidea</taxon>
        <taxon>Pyxicephalidae</taxon>
        <taxon>Pyxicephalinae</taxon>
        <taxon>Pyxicephalus</taxon>
    </lineage>
</organism>
<dbReference type="PANTHER" id="PTHR19441">
    <property type="entry name" value="WHEY ACDIC PROTEIN WAP"/>
    <property type="match status" value="1"/>
</dbReference>
<protein>
    <recommendedName>
        <fullName evidence="1">WAP domain-containing protein</fullName>
    </recommendedName>
</protein>
<evidence type="ECO:0000259" key="1">
    <source>
        <dbReference type="PROSITE" id="PS51390"/>
    </source>
</evidence>
<proteinExistence type="predicted"/>
<accession>A0AAV3AR66</accession>
<dbReference type="GO" id="GO:0019731">
    <property type="term" value="P:antibacterial humoral response"/>
    <property type="evidence" value="ECO:0007669"/>
    <property type="project" value="TreeGrafter"/>
</dbReference>
<dbReference type="PRINTS" id="PR00003">
    <property type="entry name" value="4DISULPHCORE"/>
</dbReference>
<dbReference type="SMART" id="SM00217">
    <property type="entry name" value="WAP"/>
    <property type="match status" value="2"/>
</dbReference>
<dbReference type="EMBL" id="DYDO01000003">
    <property type="protein sequence ID" value="DBA27798.1"/>
    <property type="molecule type" value="Genomic_DNA"/>
</dbReference>
<feature type="domain" description="WAP" evidence="1">
    <location>
        <begin position="121"/>
        <end position="168"/>
    </location>
</feature>
<dbReference type="Proteomes" id="UP001181693">
    <property type="component" value="Unassembled WGS sequence"/>
</dbReference>
<feature type="domain" description="WAP" evidence="1">
    <location>
        <begin position="16"/>
        <end position="64"/>
    </location>
</feature>
<dbReference type="GO" id="GO:0005615">
    <property type="term" value="C:extracellular space"/>
    <property type="evidence" value="ECO:0007669"/>
    <property type="project" value="TreeGrafter"/>
</dbReference>
<dbReference type="Gene3D" id="4.10.75.10">
    <property type="entry name" value="Elafin-like"/>
    <property type="match status" value="2"/>
</dbReference>
<dbReference type="InterPro" id="IPR036645">
    <property type="entry name" value="Elafin-like_sf"/>
</dbReference>
<dbReference type="PANTHER" id="PTHR19441:SF98">
    <property type="entry name" value="WAP DOMAIN-CONTAINING PROTEIN"/>
    <property type="match status" value="1"/>
</dbReference>
<name>A0AAV3AR66_PYXAD</name>
<dbReference type="SUPFAM" id="SSF57256">
    <property type="entry name" value="Elafin-like"/>
    <property type="match status" value="2"/>
</dbReference>
<sequence length="193" mass="21338">MKCCVDNQHTWCKPPAQEKEGNCPKHDPILTTKQCNDNCTSDSECKGNLKCCFHVCGNTCVSTQENFGKPLTEIAARNGFCQQDALYRCLKADRISCDENSCIDGYKCCPHICRVECQKALPEKDGKCPVNAACPSGAQNKVCTSDYDCTLLHKCCSTACGQRCLKANDSKHEFIFSKPAEFNGSVLHSSLWF</sequence>
<dbReference type="Pfam" id="PF00095">
    <property type="entry name" value="WAP"/>
    <property type="match status" value="2"/>
</dbReference>
<dbReference type="InterPro" id="IPR050514">
    <property type="entry name" value="WAP_four-disulfide_core"/>
</dbReference>
<comment type="caution">
    <text evidence="2">The sequence shown here is derived from an EMBL/GenBank/DDBJ whole genome shotgun (WGS) entry which is preliminary data.</text>
</comment>